<reference evidence="7 8" key="1">
    <citation type="journal article" date="2008" name="Nature">
        <title>The genome of the model beetle and pest Tribolium castaneum.</title>
        <authorList>
            <consortium name="Tribolium Genome Sequencing Consortium"/>
            <person name="Richards S."/>
            <person name="Gibbs R.A."/>
            <person name="Weinstock G.M."/>
            <person name="Brown S.J."/>
            <person name="Denell R."/>
            <person name="Beeman R.W."/>
            <person name="Gibbs R."/>
            <person name="Beeman R.W."/>
            <person name="Brown S.J."/>
            <person name="Bucher G."/>
            <person name="Friedrich M."/>
            <person name="Grimmelikhuijzen C.J."/>
            <person name="Klingler M."/>
            <person name="Lorenzen M."/>
            <person name="Richards S."/>
            <person name="Roth S."/>
            <person name="Schroder R."/>
            <person name="Tautz D."/>
            <person name="Zdobnov E.M."/>
            <person name="Muzny D."/>
            <person name="Gibbs R.A."/>
            <person name="Weinstock G.M."/>
            <person name="Attaway T."/>
            <person name="Bell S."/>
            <person name="Buhay C.J."/>
            <person name="Chandrabose M.N."/>
            <person name="Chavez D."/>
            <person name="Clerk-Blankenburg K.P."/>
            <person name="Cree A."/>
            <person name="Dao M."/>
            <person name="Davis C."/>
            <person name="Chacko J."/>
            <person name="Dinh H."/>
            <person name="Dugan-Rocha S."/>
            <person name="Fowler G."/>
            <person name="Garner T.T."/>
            <person name="Garnes J."/>
            <person name="Gnirke A."/>
            <person name="Hawes A."/>
            <person name="Hernandez J."/>
            <person name="Hines S."/>
            <person name="Holder M."/>
            <person name="Hume J."/>
            <person name="Jhangiani S.N."/>
            <person name="Joshi V."/>
            <person name="Khan Z.M."/>
            <person name="Jackson L."/>
            <person name="Kovar C."/>
            <person name="Kowis A."/>
            <person name="Lee S."/>
            <person name="Lewis L.R."/>
            <person name="Margolis J."/>
            <person name="Morgan M."/>
            <person name="Nazareth L.V."/>
            <person name="Nguyen N."/>
            <person name="Okwuonu G."/>
            <person name="Parker D."/>
            <person name="Richards S."/>
            <person name="Ruiz S.J."/>
            <person name="Santibanez J."/>
            <person name="Savard J."/>
            <person name="Scherer S.E."/>
            <person name="Schneider B."/>
            <person name="Sodergren E."/>
            <person name="Tautz D."/>
            <person name="Vattahil S."/>
            <person name="Villasana D."/>
            <person name="White C.S."/>
            <person name="Wright R."/>
            <person name="Park Y."/>
            <person name="Beeman R.W."/>
            <person name="Lord J."/>
            <person name="Oppert B."/>
            <person name="Lorenzen M."/>
            <person name="Brown S."/>
            <person name="Wang L."/>
            <person name="Savard J."/>
            <person name="Tautz D."/>
            <person name="Richards S."/>
            <person name="Weinstock G."/>
            <person name="Gibbs R.A."/>
            <person name="Liu Y."/>
            <person name="Worley K."/>
            <person name="Weinstock G."/>
            <person name="Elsik C.G."/>
            <person name="Reese J.T."/>
            <person name="Elhaik E."/>
            <person name="Landan G."/>
            <person name="Graur D."/>
            <person name="Arensburger P."/>
            <person name="Atkinson P."/>
            <person name="Beeman R.W."/>
            <person name="Beidler J."/>
            <person name="Brown S.J."/>
            <person name="Demuth J.P."/>
            <person name="Drury D.W."/>
            <person name="Du Y.Z."/>
            <person name="Fujiwara H."/>
            <person name="Lorenzen M."/>
            <person name="Maselli V."/>
            <person name="Osanai M."/>
            <person name="Park Y."/>
            <person name="Robertson H.M."/>
            <person name="Tu Z."/>
            <person name="Wang J.J."/>
            <person name="Wang S."/>
            <person name="Richards S."/>
            <person name="Song H."/>
            <person name="Zhang L."/>
            <person name="Sodergren E."/>
            <person name="Werner D."/>
            <person name="Stanke M."/>
            <person name="Morgenstern B."/>
            <person name="Solovyev V."/>
            <person name="Kosarev P."/>
            <person name="Brown G."/>
            <person name="Chen H.C."/>
            <person name="Ermolaeva O."/>
            <person name="Hlavina W."/>
            <person name="Kapustin Y."/>
            <person name="Kiryutin B."/>
            <person name="Kitts P."/>
            <person name="Maglott D."/>
            <person name="Pruitt K."/>
            <person name="Sapojnikov V."/>
            <person name="Souvorov A."/>
            <person name="Mackey A.J."/>
            <person name="Waterhouse R.M."/>
            <person name="Wyder S."/>
            <person name="Zdobnov E.M."/>
            <person name="Zdobnov E.M."/>
            <person name="Wyder S."/>
            <person name="Kriventseva E.V."/>
            <person name="Kadowaki T."/>
            <person name="Bork P."/>
            <person name="Aranda M."/>
            <person name="Bao R."/>
            <person name="Beermann A."/>
            <person name="Berns N."/>
            <person name="Bolognesi R."/>
            <person name="Bonneton F."/>
            <person name="Bopp D."/>
            <person name="Brown S.J."/>
            <person name="Bucher G."/>
            <person name="Butts T."/>
            <person name="Chaumot A."/>
            <person name="Denell R.E."/>
            <person name="Ferrier D.E."/>
            <person name="Friedrich M."/>
            <person name="Gordon C.M."/>
            <person name="Jindra M."/>
            <person name="Klingler M."/>
            <person name="Lan Q."/>
            <person name="Lattorff H.M."/>
            <person name="Laudet V."/>
            <person name="von Levetsow C."/>
            <person name="Liu Z."/>
            <person name="Lutz R."/>
            <person name="Lynch J.A."/>
            <person name="da Fonseca R.N."/>
            <person name="Posnien N."/>
            <person name="Reuter R."/>
            <person name="Roth S."/>
            <person name="Savard J."/>
            <person name="Schinko J.B."/>
            <person name="Schmitt C."/>
            <person name="Schoppmeier M."/>
            <person name="Schroder R."/>
            <person name="Shippy T.D."/>
            <person name="Simonnet F."/>
            <person name="Marques-Souza H."/>
            <person name="Tautz D."/>
            <person name="Tomoyasu Y."/>
            <person name="Trauner J."/>
            <person name="Van der Zee M."/>
            <person name="Vervoort M."/>
            <person name="Wittkopp N."/>
            <person name="Wimmer E.A."/>
            <person name="Yang X."/>
            <person name="Jones A.K."/>
            <person name="Sattelle D.B."/>
            <person name="Ebert P.R."/>
            <person name="Nelson D."/>
            <person name="Scott J.G."/>
            <person name="Beeman R.W."/>
            <person name="Muthukrishnan S."/>
            <person name="Kramer K.J."/>
            <person name="Arakane Y."/>
            <person name="Beeman R.W."/>
            <person name="Zhu Q."/>
            <person name="Hogenkamp D."/>
            <person name="Dixit R."/>
            <person name="Oppert B."/>
            <person name="Jiang H."/>
            <person name="Zou Z."/>
            <person name="Marshall J."/>
            <person name="Elpidina E."/>
            <person name="Vinokurov K."/>
            <person name="Oppert C."/>
            <person name="Zou Z."/>
            <person name="Evans J."/>
            <person name="Lu Z."/>
            <person name="Zhao P."/>
            <person name="Sumathipala N."/>
            <person name="Altincicek B."/>
            <person name="Vilcinskas A."/>
            <person name="Williams M."/>
            <person name="Hultmark D."/>
            <person name="Hetru C."/>
            <person name="Jiang H."/>
            <person name="Grimmelikhuijzen C.J."/>
            <person name="Hauser F."/>
            <person name="Cazzamali G."/>
            <person name="Williamson M."/>
            <person name="Park Y."/>
            <person name="Li B."/>
            <person name="Tanaka Y."/>
            <person name="Predel R."/>
            <person name="Neupert S."/>
            <person name="Schachtner J."/>
            <person name="Verleyen P."/>
            <person name="Raible F."/>
            <person name="Bork P."/>
            <person name="Friedrich M."/>
            <person name="Walden K.K."/>
            <person name="Robertson H.M."/>
            <person name="Angeli S."/>
            <person name="Foret S."/>
            <person name="Bucher G."/>
            <person name="Schuetz S."/>
            <person name="Maleszka R."/>
            <person name="Wimmer E.A."/>
            <person name="Beeman R.W."/>
            <person name="Lorenzen M."/>
            <person name="Tomoyasu Y."/>
            <person name="Miller S.C."/>
            <person name="Grossmann D."/>
            <person name="Bucher G."/>
        </authorList>
    </citation>
    <scope>NUCLEOTIDE SEQUENCE [LARGE SCALE GENOMIC DNA]</scope>
    <source>
        <strain evidence="7 8">Georgia GA2</strain>
    </source>
</reference>
<dbReference type="InParanoid" id="D6WQZ6"/>
<dbReference type="AlphaFoldDB" id="D6WQZ6"/>
<keyword evidence="1" id="KW-0479">Metal-binding</keyword>
<dbReference type="PANTHER" id="PTHR24403:SF67">
    <property type="entry name" value="FI01116P-RELATED"/>
    <property type="match status" value="1"/>
</dbReference>
<proteinExistence type="predicted"/>
<dbReference type="GO" id="GO:0000981">
    <property type="term" value="F:DNA-binding transcription factor activity, RNA polymerase II-specific"/>
    <property type="evidence" value="ECO:0000318"/>
    <property type="project" value="GO_Central"/>
</dbReference>
<dbReference type="InterPro" id="IPR013087">
    <property type="entry name" value="Znf_C2H2_type"/>
</dbReference>
<name>D6WQZ6_TRICA</name>
<dbReference type="PANTHER" id="PTHR24403">
    <property type="entry name" value="ZINC FINGER PROTEIN"/>
    <property type="match status" value="1"/>
</dbReference>
<evidence type="ECO:0000256" key="1">
    <source>
        <dbReference type="ARBA" id="ARBA00022723"/>
    </source>
</evidence>
<dbReference type="Gene3D" id="3.30.160.60">
    <property type="entry name" value="Classic Zinc Finger"/>
    <property type="match status" value="3"/>
</dbReference>
<evidence type="ECO:0000313" key="7">
    <source>
        <dbReference type="EMBL" id="EFA06529.1"/>
    </source>
</evidence>
<dbReference type="OMA" id="CENCEFT"/>
<dbReference type="OrthoDB" id="3561125at2759"/>
<dbReference type="GO" id="GO:0000977">
    <property type="term" value="F:RNA polymerase II transcription regulatory region sequence-specific DNA binding"/>
    <property type="evidence" value="ECO:0000318"/>
    <property type="project" value="GO_Central"/>
</dbReference>
<dbReference type="KEGG" id="tca:100141709"/>
<dbReference type="PhylomeDB" id="D6WQZ6"/>
<dbReference type="SMART" id="SM00355">
    <property type="entry name" value="ZnF_C2H2"/>
    <property type="match status" value="7"/>
</dbReference>
<dbReference type="Proteomes" id="UP000007266">
    <property type="component" value="Linkage group 7"/>
</dbReference>
<keyword evidence="8" id="KW-1185">Reference proteome</keyword>
<reference evidence="7 8" key="2">
    <citation type="journal article" date="2010" name="Nucleic Acids Res.">
        <title>BeetleBase in 2010: revisions to provide comprehensive genomic information for Tribolium castaneum.</title>
        <authorList>
            <person name="Kim H.S."/>
            <person name="Murphy T."/>
            <person name="Xia J."/>
            <person name="Caragea D."/>
            <person name="Park Y."/>
            <person name="Beeman R.W."/>
            <person name="Lorenzen M.D."/>
            <person name="Butcher S."/>
            <person name="Manak J.R."/>
            <person name="Brown S.J."/>
        </authorList>
    </citation>
    <scope>GENOME REANNOTATION</scope>
    <source>
        <strain evidence="7 8">Georgia GA2</strain>
    </source>
</reference>
<evidence type="ECO:0000313" key="8">
    <source>
        <dbReference type="Proteomes" id="UP000007266"/>
    </source>
</evidence>
<dbReference type="InterPro" id="IPR036236">
    <property type="entry name" value="Znf_C2H2_sf"/>
</dbReference>
<dbReference type="eggNOG" id="KOG1721">
    <property type="taxonomic scope" value="Eukaryota"/>
</dbReference>
<evidence type="ECO:0000259" key="6">
    <source>
        <dbReference type="PROSITE" id="PS50157"/>
    </source>
</evidence>
<evidence type="ECO:0000256" key="3">
    <source>
        <dbReference type="ARBA" id="ARBA00022771"/>
    </source>
</evidence>
<gene>
    <name evidence="7" type="primary">AUGUSTUS-3.0.2_09433</name>
    <name evidence="7" type="ORF">TcasGA2_TC009433</name>
</gene>
<feature type="domain" description="C2H2-type" evidence="6">
    <location>
        <begin position="207"/>
        <end position="235"/>
    </location>
</feature>
<dbReference type="SUPFAM" id="SSF57667">
    <property type="entry name" value="beta-beta-alpha zinc fingers"/>
    <property type="match status" value="2"/>
</dbReference>
<dbReference type="PROSITE" id="PS00028">
    <property type="entry name" value="ZINC_FINGER_C2H2_1"/>
    <property type="match status" value="1"/>
</dbReference>
<dbReference type="HOGENOM" id="CLU_944372_0_0_1"/>
<accession>D6WQZ6</accession>
<dbReference type="EMBL" id="KQ971351">
    <property type="protein sequence ID" value="EFA06529.1"/>
    <property type="molecule type" value="Genomic_DNA"/>
</dbReference>
<keyword evidence="2" id="KW-0677">Repeat</keyword>
<dbReference type="InterPro" id="IPR050688">
    <property type="entry name" value="Zinc_finger/UBP_domain"/>
</dbReference>
<feature type="domain" description="C2H2-type" evidence="6">
    <location>
        <begin position="176"/>
        <end position="203"/>
    </location>
</feature>
<protein>
    <submittedName>
        <fullName evidence="7">RE1-silencing transcription factor A-like Protein</fullName>
    </submittedName>
</protein>
<organism evidence="7 8">
    <name type="scientific">Tribolium castaneum</name>
    <name type="common">Red flour beetle</name>
    <dbReference type="NCBI Taxonomy" id="7070"/>
    <lineage>
        <taxon>Eukaryota</taxon>
        <taxon>Metazoa</taxon>
        <taxon>Ecdysozoa</taxon>
        <taxon>Arthropoda</taxon>
        <taxon>Hexapoda</taxon>
        <taxon>Insecta</taxon>
        <taxon>Pterygota</taxon>
        <taxon>Neoptera</taxon>
        <taxon>Endopterygota</taxon>
        <taxon>Coleoptera</taxon>
        <taxon>Polyphaga</taxon>
        <taxon>Cucujiformia</taxon>
        <taxon>Tenebrionidae</taxon>
        <taxon>Tenebrionidae incertae sedis</taxon>
        <taxon>Tribolium</taxon>
    </lineage>
</organism>
<dbReference type="GO" id="GO:0008270">
    <property type="term" value="F:zinc ion binding"/>
    <property type="evidence" value="ECO:0007669"/>
    <property type="project" value="UniProtKB-KW"/>
</dbReference>
<sequence>MYEFNPFRLFKVGAQKPSSCDYLFDCMKKDAPGLYKCENCEFTAFLKVNLTIHTAMFHHSTGKNFTFDNFLTSANETYNMTNILKFHHCLDCDFGTYSLLLFARHQFDHHAVKPKPKMPKIESKIPRKTRAHINYRAFKRNELFECSQCNAKTRSAYSLMKHIEVLHGFVDEFKVFTCEKCPFKSQYEGALKKHLKRHEAESSDEWFTCDQCPYKSKQQNYLQRHVKANHTDSKKYGCEHCDYKAKTKCTLKDHVISRHTALENINWFLCELCAYKCKHKRNLMQHKRGKHKLKV</sequence>
<dbReference type="FunFam" id="3.30.160.60:FF:003390">
    <property type="entry name" value="Zinc finger Y-chromosomal protein-like Protein"/>
    <property type="match status" value="1"/>
</dbReference>
<evidence type="ECO:0000256" key="5">
    <source>
        <dbReference type="PROSITE-ProRule" id="PRU00042"/>
    </source>
</evidence>
<dbReference type="PROSITE" id="PS50157">
    <property type="entry name" value="ZINC_FINGER_C2H2_2"/>
    <property type="match status" value="2"/>
</dbReference>
<evidence type="ECO:0000256" key="4">
    <source>
        <dbReference type="ARBA" id="ARBA00022833"/>
    </source>
</evidence>
<dbReference type="Pfam" id="PF00096">
    <property type="entry name" value="zf-C2H2"/>
    <property type="match status" value="1"/>
</dbReference>
<dbReference type="GO" id="GO:0006357">
    <property type="term" value="P:regulation of transcription by RNA polymerase II"/>
    <property type="evidence" value="ECO:0000318"/>
    <property type="project" value="GO_Central"/>
</dbReference>
<evidence type="ECO:0000256" key="2">
    <source>
        <dbReference type="ARBA" id="ARBA00022737"/>
    </source>
</evidence>
<keyword evidence="4" id="KW-0862">Zinc</keyword>
<keyword evidence="3 5" id="KW-0863">Zinc-finger</keyword>